<dbReference type="Proteomes" id="UP000017984">
    <property type="component" value="Chromosome"/>
</dbReference>
<keyword evidence="2" id="KW-1185">Reference proteome</keyword>
<evidence type="ECO:0000313" key="2">
    <source>
        <dbReference type="Proteomes" id="UP000017984"/>
    </source>
</evidence>
<reference evidence="1 2" key="1">
    <citation type="journal article" date="2014" name="Genome Announc.">
        <title>Draft Genome Sequence of Streptomyces roseochromogenes subsp. oscitans DS 12.976, Producer of the Aminocoumarin Antibiotic Clorobiocin.</title>
        <authorList>
            <person name="Ruckert C."/>
            <person name="Kalinowski J."/>
            <person name="Heide L."/>
            <person name="Apel A.K."/>
        </authorList>
    </citation>
    <scope>NUCLEOTIDE SEQUENCE [LARGE SCALE GENOMIC DNA]</scope>
    <source>
        <strain evidence="1 2">DS 12.976</strain>
    </source>
</reference>
<comment type="caution">
    <text evidence="1">The sequence shown here is derived from an EMBL/GenBank/DDBJ whole genome shotgun (WGS) entry which is preliminary data.</text>
</comment>
<organism evidence="1 2">
    <name type="scientific">Streptomyces roseochromogenus subsp. oscitans DS 12.976</name>
    <dbReference type="NCBI Taxonomy" id="1352936"/>
    <lineage>
        <taxon>Bacteria</taxon>
        <taxon>Bacillati</taxon>
        <taxon>Actinomycetota</taxon>
        <taxon>Actinomycetes</taxon>
        <taxon>Kitasatosporales</taxon>
        <taxon>Streptomycetaceae</taxon>
        <taxon>Streptomyces</taxon>
    </lineage>
</organism>
<dbReference type="EMBL" id="AWQX01000045">
    <property type="protein sequence ID" value="EST35738.1"/>
    <property type="molecule type" value="Genomic_DNA"/>
</dbReference>
<dbReference type="STRING" id="1352936.M878_05015"/>
<dbReference type="HOGENOM" id="CLU_3189710_0_0_11"/>
<evidence type="ECO:0000313" key="1">
    <source>
        <dbReference type="EMBL" id="EST35738.1"/>
    </source>
</evidence>
<proteinExistence type="predicted"/>
<sequence>MSGLPRSGGGAPQTYALAGGRPRSLAADGNRVFVLNHAALLALPVY</sequence>
<accession>V6KUQ9</accession>
<dbReference type="PATRIC" id="fig|1352936.5.peg.1081"/>
<protein>
    <submittedName>
        <fullName evidence="1">Uncharacterized protein</fullName>
    </submittedName>
</protein>
<gene>
    <name evidence="1" type="ORF">M878_05015</name>
</gene>
<dbReference type="AlphaFoldDB" id="V6KUQ9"/>
<name>V6KUQ9_STRRC</name>